<protein>
    <recommendedName>
        <fullName evidence="2">Anaphase-promoting complex subunit 5</fullName>
    </recommendedName>
</protein>
<keyword evidence="6" id="KW-0131">Cell cycle</keyword>
<evidence type="ECO:0000256" key="6">
    <source>
        <dbReference type="ARBA" id="ARBA00023306"/>
    </source>
</evidence>
<keyword evidence="3" id="KW-0132">Cell division</keyword>
<evidence type="ECO:0000313" key="8">
    <source>
        <dbReference type="RefSeq" id="XP_016449553.1"/>
    </source>
</evidence>
<evidence type="ECO:0000256" key="1">
    <source>
        <dbReference type="ARBA" id="ARBA00007450"/>
    </source>
</evidence>
<dbReference type="KEGG" id="nta:107774517"/>
<evidence type="ECO:0000256" key="5">
    <source>
        <dbReference type="ARBA" id="ARBA00022786"/>
    </source>
</evidence>
<keyword evidence="5" id="KW-0833">Ubl conjugation pathway</keyword>
<dbReference type="GO" id="GO:0031145">
    <property type="term" value="P:anaphase-promoting complex-dependent catabolic process"/>
    <property type="evidence" value="ECO:0000318"/>
    <property type="project" value="GO_Central"/>
</dbReference>
<organism evidence="8">
    <name type="scientific">Nicotiana tabacum</name>
    <name type="common">Common tobacco</name>
    <dbReference type="NCBI Taxonomy" id="4097"/>
    <lineage>
        <taxon>Eukaryota</taxon>
        <taxon>Viridiplantae</taxon>
        <taxon>Streptophyta</taxon>
        <taxon>Embryophyta</taxon>
        <taxon>Tracheophyta</taxon>
        <taxon>Spermatophyta</taxon>
        <taxon>Magnoliopsida</taxon>
        <taxon>eudicotyledons</taxon>
        <taxon>Gunneridae</taxon>
        <taxon>Pentapetalae</taxon>
        <taxon>asterids</taxon>
        <taxon>lamiids</taxon>
        <taxon>Solanales</taxon>
        <taxon>Solanaceae</taxon>
        <taxon>Nicotianoideae</taxon>
        <taxon>Nicotianeae</taxon>
        <taxon>Nicotiana</taxon>
    </lineage>
</organism>
<dbReference type="PANTHER" id="PTHR12830">
    <property type="entry name" value="ANAPHASE-PROMOTING COMPLEX SUBUNIT 5"/>
    <property type="match status" value="1"/>
</dbReference>
<dbReference type="STRING" id="4097.A0A1S3YC17"/>
<name>A0A1S3YC17_TOBAC</name>
<dbReference type="InterPro" id="IPR037679">
    <property type="entry name" value="Apc5"/>
</dbReference>
<dbReference type="SMR" id="A0A1S3YC17"/>
<dbReference type="InterPro" id="IPR026000">
    <property type="entry name" value="Apc5_dom"/>
</dbReference>
<dbReference type="GO" id="GO:0045842">
    <property type="term" value="P:positive regulation of mitotic metaphase/anaphase transition"/>
    <property type="evidence" value="ECO:0000318"/>
    <property type="project" value="GO_Central"/>
</dbReference>
<dbReference type="GO" id="GO:0070979">
    <property type="term" value="P:protein K11-linked ubiquitination"/>
    <property type="evidence" value="ECO:0000318"/>
    <property type="project" value="GO_Central"/>
</dbReference>
<dbReference type="OMA" id="YAPRSHM"/>
<dbReference type="RefSeq" id="XP_016449553.1">
    <property type="nucleotide sequence ID" value="XM_016594067.1"/>
</dbReference>
<dbReference type="GO" id="GO:0051301">
    <property type="term" value="P:cell division"/>
    <property type="evidence" value="ECO:0007669"/>
    <property type="project" value="UniProtKB-KW"/>
</dbReference>
<proteinExistence type="inferred from homology"/>
<accession>A0A1S3YC17</accession>
<reference evidence="8" key="1">
    <citation type="submission" date="2025-08" db="UniProtKB">
        <authorList>
            <consortium name="RefSeq"/>
        </authorList>
    </citation>
    <scope>IDENTIFICATION</scope>
</reference>
<comment type="similarity">
    <text evidence="1">Belongs to the APC5 family.</text>
</comment>
<keyword evidence="4" id="KW-0498">Mitosis</keyword>
<dbReference type="GO" id="GO:0005680">
    <property type="term" value="C:anaphase-promoting complex"/>
    <property type="evidence" value="ECO:0000318"/>
    <property type="project" value="GO_Central"/>
</dbReference>
<evidence type="ECO:0000256" key="3">
    <source>
        <dbReference type="ARBA" id="ARBA00022618"/>
    </source>
</evidence>
<feature type="domain" description="Anaphase-promoting complex subunit 5" evidence="7">
    <location>
        <begin position="323"/>
        <end position="424"/>
    </location>
</feature>
<dbReference type="PaxDb" id="4097-A0A1S3YC17"/>
<evidence type="ECO:0000256" key="2">
    <source>
        <dbReference type="ARBA" id="ARBA00016066"/>
    </source>
</evidence>
<dbReference type="AlphaFoldDB" id="A0A1S3YC17"/>
<gene>
    <name evidence="8" type="primary">LOC107774517</name>
</gene>
<dbReference type="CDD" id="cd16270">
    <property type="entry name" value="Apc5_N"/>
    <property type="match status" value="1"/>
</dbReference>
<sequence length="925" mass="102462">MAGISKAAPGAFTITPHKLSICILIQVYAPPSQTSVPFPFSSVSQHNLLASFLLSLTKSSEDIFEPKLDELISQLNEIGGVLKHWLSDHLAGKLSSLASPDDLFNFFNDLRGILGGSDSNVMDDAQIILDPSSNLGVFVRRCLLAFNLLSFEAVCHLLTNVATYCKESLSAYPPYELSHFNDSDSYTEAPKHYENMDLENFVVEKVNKEIEARNVVDEKLSFHNHAPKALVRSIEDHYSSPGPQIKRITKPREVSTCASSSCDASDCVDSQTGAFLRTNWQIQGYLLEQADTIERQGSSFTLNAFESVLKDLLKLAPELHRVHFLRYLNSLYHQDYHTALENIHRYFDYSAGTEGCDFIPSSSTGCNSFGRYEVALLCLGMMHFHFGHPKQALEVLTEAVRVSQQQNNDSCLAYTLAAICKMLSEFGVSNMRGLIGSSYSPVTSIGTSLSTQQLLYVLLRRSLKRAESLKLKRLVASNHLAMAKFDLTQVQRPLLSFGPKASMKLATCPINVCKELRLSSHLINEYGDEASLMISDGAFCTQWIKNLKKPKCSVIFSHENECRSNTDALQFCGQPCSIPGSVLQLLGSSYLFRATAWEVYGSAPLARMNALLYATCFADSSSLDDVALAYGKLIQHLAVFKGYKEAFAALKLAEEKFLSVSKSQIQLVKLQLLHDHALHTGNLKLAQQLCDELGVLASSVTGVDIEIKVEASLRHARILIAANQFSQAASIAHSLFCMCYKFSLQVENATVLLLLAEIHKRSGNAVLGIPYALASLSFCKSFNLDLLKASATLTLAELWLSLGSSHAKRALALIHGAFPVLLGHGGLELRARAFITEAKCYLADSSFSVSEEPEMVLEPLTQAAKDLELLEVSQYGQFSIQFNDIYTLVKRLQFWFQEICNSSLCINMLKEVHWITLWEVIYINS</sequence>
<evidence type="ECO:0000256" key="4">
    <source>
        <dbReference type="ARBA" id="ARBA00022776"/>
    </source>
</evidence>
<dbReference type="OrthoDB" id="2504561at2759"/>
<dbReference type="Pfam" id="PF12862">
    <property type="entry name" value="ANAPC5"/>
    <property type="match status" value="1"/>
</dbReference>
<evidence type="ECO:0000259" key="7">
    <source>
        <dbReference type="Pfam" id="PF12862"/>
    </source>
</evidence>
<dbReference type="PANTHER" id="PTHR12830:SF9">
    <property type="entry name" value="ANAPHASE-PROMOTING COMPLEX SUBUNIT 5"/>
    <property type="match status" value="1"/>
</dbReference>